<sequence>MSCAARYQETTSLEFILNPFKFFFTNYVVKIAPQLALSPTRLMTQIRSPTIIAHTSREASPALLHCILRSFPTLSSSCIFHTRHRVAFCTFPHLGKRSCSTLSARPHHCDTLLRLARACSACDSVHVGCAASSTSIPAAQGYVAAPSALSAITLAWMLATTVQSLCYMFCTCASAHSCRSSARAPNRSTQSRLCVYVQARMNRRDTRHHPSFDAMSIGRRTRRASE</sequence>
<protein>
    <submittedName>
        <fullName evidence="2">Uncharacterized protein</fullName>
    </submittedName>
</protein>
<accession>A0A7X1NFS1</accession>
<keyword evidence="3" id="KW-1185">Reference proteome</keyword>
<dbReference type="AlphaFoldDB" id="A0A7X1NFS1"/>
<evidence type="ECO:0000313" key="2">
    <source>
        <dbReference type="EMBL" id="MPW21137.1"/>
    </source>
</evidence>
<name>A0A7X1NFS1_9BURK</name>
<reference evidence="2 3" key="1">
    <citation type="submission" date="2019-10" db="EMBL/GenBank/DDBJ databases">
        <title>Paraburkholderia sp. isolated from nodules of Mimosa pudica from Brazilian Atlantic Forest soils.</title>
        <authorList>
            <person name="Paulitsch F."/>
            <person name="Hungria M."/>
            <person name="Dall'Agnol R."/>
        </authorList>
    </citation>
    <scope>NUCLEOTIDE SEQUENCE [LARGE SCALE GENOMIC DNA]</scope>
    <source>
        <strain evidence="2 3">CNPSo 3157</strain>
    </source>
</reference>
<proteinExistence type="predicted"/>
<evidence type="ECO:0000256" key="1">
    <source>
        <dbReference type="SAM" id="MobiDB-lite"/>
    </source>
</evidence>
<comment type="caution">
    <text evidence="2">The sequence shown here is derived from an EMBL/GenBank/DDBJ whole genome shotgun (WGS) entry which is preliminary data.</text>
</comment>
<gene>
    <name evidence="2" type="ORF">GCT13_30740</name>
</gene>
<dbReference type="EMBL" id="WHNP01000038">
    <property type="protein sequence ID" value="MPW21137.1"/>
    <property type="molecule type" value="Genomic_DNA"/>
</dbReference>
<evidence type="ECO:0000313" key="3">
    <source>
        <dbReference type="Proteomes" id="UP000484381"/>
    </source>
</evidence>
<feature type="region of interest" description="Disordered" evidence="1">
    <location>
        <begin position="207"/>
        <end position="226"/>
    </location>
</feature>
<dbReference type="Proteomes" id="UP000484381">
    <property type="component" value="Unassembled WGS sequence"/>
</dbReference>
<organism evidence="2 3">
    <name type="scientific">Paraburkholderia franconis</name>
    <dbReference type="NCBI Taxonomy" id="2654983"/>
    <lineage>
        <taxon>Bacteria</taxon>
        <taxon>Pseudomonadati</taxon>
        <taxon>Pseudomonadota</taxon>
        <taxon>Betaproteobacteria</taxon>
        <taxon>Burkholderiales</taxon>
        <taxon>Burkholderiaceae</taxon>
        <taxon>Paraburkholderia</taxon>
    </lineage>
</organism>